<dbReference type="Gene3D" id="3.80.10.10">
    <property type="entry name" value="Ribonuclease Inhibitor"/>
    <property type="match status" value="1"/>
</dbReference>
<comment type="caution">
    <text evidence="1">The sequence shown here is derived from an EMBL/GenBank/DDBJ whole genome shotgun (WGS) entry which is preliminary data.</text>
</comment>
<dbReference type="Proteomes" id="UP000616885">
    <property type="component" value="Unassembled WGS sequence"/>
</dbReference>
<protein>
    <submittedName>
        <fullName evidence="1">Uncharacterized protein</fullName>
    </submittedName>
</protein>
<name>A0A8H7MYL1_BIOOC</name>
<gene>
    <name evidence="1" type="ORF">IM811_005167</name>
</gene>
<accession>A0A8H7MYL1</accession>
<organism evidence="1 2">
    <name type="scientific">Bionectria ochroleuca</name>
    <name type="common">Gliocladium roseum</name>
    <dbReference type="NCBI Taxonomy" id="29856"/>
    <lineage>
        <taxon>Eukaryota</taxon>
        <taxon>Fungi</taxon>
        <taxon>Dikarya</taxon>
        <taxon>Ascomycota</taxon>
        <taxon>Pezizomycotina</taxon>
        <taxon>Sordariomycetes</taxon>
        <taxon>Hypocreomycetidae</taxon>
        <taxon>Hypocreales</taxon>
        <taxon>Bionectriaceae</taxon>
        <taxon>Clonostachys</taxon>
    </lineage>
</organism>
<evidence type="ECO:0000313" key="2">
    <source>
        <dbReference type="Proteomes" id="UP000616885"/>
    </source>
</evidence>
<dbReference type="AlphaFoldDB" id="A0A8H7MYL1"/>
<dbReference type="InterPro" id="IPR032675">
    <property type="entry name" value="LRR_dom_sf"/>
</dbReference>
<dbReference type="SUPFAM" id="SSF52047">
    <property type="entry name" value="RNI-like"/>
    <property type="match status" value="1"/>
</dbReference>
<dbReference type="EMBL" id="JADCTT010000014">
    <property type="protein sequence ID" value="KAF9744386.1"/>
    <property type="molecule type" value="Genomic_DNA"/>
</dbReference>
<sequence length="473" mass="53395">MSQNPHQKLTAADQTPNEIWEAILEPFKAEVPTQLWARPVTQNDPENTRTLASMSKVSHAAHPVAKQLLYQTLDLESLEKPRVSAVSLLRALADQPNLGKHVKMLRLNSSKLVASEGDEIKWDELFESVEARIRAPGLKGEVRQCLQMWLDTTRKNRDFSDIATPFVSLLPGLQLLECQVKRWDPLVGYLKNFPSLTEVRLKATTETQPVSIVEILPALMHPTLKVVRLDGFGSDKKFGGNLRSNDSVETVDLGDSYVNIDGISGLFQLFPNMKNFSYEFGSPQRMGGYDQPHIKIRELGGKLREVGRNLESLTIDTVVLFQSDENDDSALGSFKGMKSLKHLCVCKAFFIKREEGQDEAGAWNNAFPSQLESIHFLPESRISAASFAPWKDMELLRLVGKYLLNKEGRLKSLKKVSVELHSSEAQLEDENGEVVEDWFGEWKITRKQEWVSMVPSILYGGKYKPTIVEFIRP</sequence>
<reference evidence="1" key="1">
    <citation type="submission" date="2020-10" db="EMBL/GenBank/DDBJ databases">
        <title>High-Quality Genome Resource of Clonostachys rosea strain S41 by Oxford Nanopore Long-Read Sequencing.</title>
        <authorList>
            <person name="Wang H."/>
        </authorList>
    </citation>
    <scope>NUCLEOTIDE SEQUENCE</scope>
    <source>
        <strain evidence="1">S41</strain>
    </source>
</reference>
<proteinExistence type="predicted"/>
<evidence type="ECO:0000313" key="1">
    <source>
        <dbReference type="EMBL" id="KAF9744386.1"/>
    </source>
</evidence>